<dbReference type="AlphaFoldDB" id="A0A0E9X6L7"/>
<reference evidence="2" key="2">
    <citation type="journal article" date="2015" name="Fish Shellfish Immunol.">
        <title>Early steps in the European eel (Anguilla anguilla)-Vibrio vulnificus interaction in the gills: Role of the RtxA13 toxin.</title>
        <authorList>
            <person name="Callol A."/>
            <person name="Pajuelo D."/>
            <person name="Ebbesson L."/>
            <person name="Teles M."/>
            <person name="MacKenzie S."/>
            <person name="Amaro C."/>
        </authorList>
    </citation>
    <scope>NUCLEOTIDE SEQUENCE</scope>
</reference>
<name>A0A0E9X6L7_ANGAN</name>
<reference evidence="2" key="1">
    <citation type="submission" date="2014-11" db="EMBL/GenBank/DDBJ databases">
        <authorList>
            <person name="Amaro Gonzalez C."/>
        </authorList>
    </citation>
    <scope>NUCLEOTIDE SEQUENCE</scope>
</reference>
<accession>A0A0E9X6L7</accession>
<dbReference type="EMBL" id="GBXM01010466">
    <property type="protein sequence ID" value="JAH98111.1"/>
    <property type="molecule type" value="Transcribed_RNA"/>
</dbReference>
<evidence type="ECO:0000256" key="1">
    <source>
        <dbReference type="SAM" id="MobiDB-lite"/>
    </source>
</evidence>
<evidence type="ECO:0000313" key="2">
    <source>
        <dbReference type="EMBL" id="JAH98111.1"/>
    </source>
</evidence>
<protein>
    <submittedName>
        <fullName evidence="2">Uncharacterized protein</fullName>
    </submittedName>
</protein>
<feature type="region of interest" description="Disordered" evidence="1">
    <location>
        <begin position="36"/>
        <end position="104"/>
    </location>
</feature>
<feature type="compositionally biased region" description="Basic and acidic residues" evidence="1">
    <location>
        <begin position="61"/>
        <end position="85"/>
    </location>
</feature>
<feature type="region of interest" description="Disordered" evidence="1">
    <location>
        <begin position="1"/>
        <end position="22"/>
    </location>
</feature>
<organism evidence="2">
    <name type="scientific">Anguilla anguilla</name>
    <name type="common">European freshwater eel</name>
    <name type="synonym">Muraena anguilla</name>
    <dbReference type="NCBI Taxonomy" id="7936"/>
    <lineage>
        <taxon>Eukaryota</taxon>
        <taxon>Metazoa</taxon>
        <taxon>Chordata</taxon>
        <taxon>Craniata</taxon>
        <taxon>Vertebrata</taxon>
        <taxon>Euteleostomi</taxon>
        <taxon>Actinopterygii</taxon>
        <taxon>Neopterygii</taxon>
        <taxon>Teleostei</taxon>
        <taxon>Anguilliformes</taxon>
        <taxon>Anguillidae</taxon>
        <taxon>Anguilla</taxon>
    </lineage>
</organism>
<proteinExistence type="predicted"/>
<sequence>MSKLSKKPGPSRLSGGESYFGTWGRRERECPLECAENHRRAKRQRARREAFNTMKPRTTTKHSERNQASTEREKENLFKNQKERNIPAILQDPHNPRHLSAGHV</sequence>